<organism evidence="1 2">
    <name type="scientific">Serratia marcescens</name>
    <dbReference type="NCBI Taxonomy" id="615"/>
    <lineage>
        <taxon>Bacteria</taxon>
        <taxon>Pseudomonadati</taxon>
        <taxon>Pseudomonadota</taxon>
        <taxon>Gammaproteobacteria</taxon>
        <taxon>Enterobacterales</taxon>
        <taxon>Yersiniaceae</taxon>
        <taxon>Serratia</taxon>
    </lineage>
</organism>
<dbReference type="EMBL" id="CP029449">
    <property type="protein sequence ID" value="AWL67384.1"/>
    <property type="molecule type" value="Genomic_DNA"/>
</dbReference>
<name>A0AB33FSL2_SERMA</name>
<accession>A0AB33FSL2</accession>
<gene>
    <name evidence="1" type="ORF">DKC05_06735</name>
</gene>
<reference evidence="1 2" key="1">
    <citation type="submission" date="2018-05" db="EMBL/GenBank/DDBJ databases">
        <title>Klebsiella quasipneumonaiae provides a window into carbapenemase gene transfer, plasmid rearrangements and nosocomial acquisition from the hospital environment.</title>
        <authorList>
            <person name="Mathers A.J."/>
            <person name="Vegesana K."/>
            <person name="Stoesser N."/>
            <person name="Crook D."/>
            <person name="Vaughan A."/>
            <person name="Barry K."/>
            <person name="Parikh H."/>
            <person name="Sebra R."/>
            <person name="Kotay S."/>
            <person name="Walker A.S."/>
            <person name="Sheppard A.E."/>
        </authorList>
    </citation>
    <scope>NUCLEOTIDE SEQUENCE [LARGE SCALE GENOMIC DNA]</scope>
    <source>
        <strain evidence="1 2">CAV1761</strain>
    </source>
</reference>
<dbReference type="RefSeq" id="WP_053056824.1">
    <property type="nucleotide sequence ID" value="NZ_CP029449.1"/>
</dbReference>
<dbReference type="InterPro" id="IPR029465">
    <property type="entry name" value="ATPgrasp_TupA"/>
</dbReference>
<protein>
    <recommendedName>
        <fullName evidence="3">Glycosyl transferase</fullName>
    </recommendedName>
</protein>
<dbReference type="Proteomes" id="UP000245399">
    <property type="component" value="Chromosome"/>
</dbReference>
<evidence type="ECO:0008006" key="3">
    <source>
        <dbReference type="Google" id="ProtNLM"/>
    </source>
</evidence>
<dbReference type="Pfam" id="PF14305">
    <property type="entry name" value="ATPgrasp_TupA"/>
    <property type="match status" value="1"/>
</dbReference>
<proteinExistence type="predicted"/>
<dbReference type="SUPFAM" id="SSF56059">
    <property type="entry name" value="Glutathione synthetase ATP-binding domain-like"/>
    <property type="match status" value="1"/>
</dbReference>
<evidence type="ECO:0000313" key="1">
    <source>
        <dbReference type="EMBL" id="AWL67384.1"/>
    </source>
</evidence>
<evidence type="ECO:0000313" key="2">
    <source>
        <dbReference type="Proteomes" id="UP000245399"/>
    </source>
</evidence>
<dbReference type="AlphaFoldDB" id="A0AB33FSL2"/>
<sequence length="302" mass="35554">MLTEWIRKWRGKGRVYIKLFSKFLPWSLQDRFVFLLKLGYFPNLKNARTFNEKILFRKQNKMSGDNFVFLSDKYLVRDYVRDKIGDQYFVPLMFCTDSPEQLFDYVPHCDVILKPNHGAGMYRIVKASNYNSEIEDIVKLCNEWMRIDFSHVQREIQYRNIPKRILMEKLLGDGVIAPTDYKFHIFRGLAGKINYVLQVINERFTGSLSRIFYVNGFDKPFETGINNKGNGEEKSFYDIDKRLASEALRLSCLLAADFDYVRVDWYIHDGCIYFSELTFTPAAGFGIGYGPHLDRLMGEFWV</sequence>